<dbReference type="Proteomes" id="UP000176700">
    <property type="component" value="Unassembled WGS sequence"/>
</dbReference>
<name>A0A1G2FXG6_9BACT</name>
<evidence type="ECO:0000313" key="1">
    <source>
        <dbReference type="EMBL" id="OGZ42261.1"/>
    </source>
</evidence>
<organism evidence="1 2">
    <name type="scientific">Candidatus Ryanbacteria bacterium RIFCSPHIGHO2_01_45_13</name>
    <dbReference type="NCBI Taxonomy" id="1802112"/>
    <lineage>
        <taxon>Bacteria</taxon>
        <taxon>Candidatus Ryaniibacteriota</taxon>
    </lineage>
</organism>
<protein>
    <recommendedName>
        <fullName evidence="3">Polymerase nucleotidyl transferase domain-containing protein</fullName>
    </recommendedName>
</protein>
<evidence type="ECO:0000313" key="2">
    <source>
        <dbReference type="Proteomes" id="UP000176700"/>
    </source>
</evidence>
<gene>
    <name evidence="1" type="ORF">A2W41_00960</name>
</gene>
<dbReference type="AlphaFoldDB" id="A0A1G2FXG6"/>
<dbReference type="EMBL" id="MHNI01000019">
    <property type="protein sequence ID" value="OGZ42261.1"/>
    <property type="molecule type" value="Genomic_DNA"/>
</dbReference>
<accession>A0A1G2FXG6</accession>
<proteinExistence type="predicted"/>
<sequence>MTPKKSALDILFGSPLRVKLLRFFLLNQEAVFPLAVLKTRTNTKPIPLKKDINTLLKAGFIKKGITTADENIGSEFFKKGKGKKSKKTRTRKQGFILDPKFPYVRELRQLFTSVIPEARVQIGKNAKKIGNPKVVIVSGIFLDRPSNPVDLLLVGDQIKKKQLELMLKRLERELGKEIVYTVFPTEEFELRYGMRDKFIQTLLRGPHEILLDEFQIIEKGT</sequence>
<comment type="caution">
    <text evidence="1">The sequence shown here is derived from an EMBL/GenBank/DDBJ whole genome shotgun (WGS) entry which is preliminary data.</text>
</comment>
<reference evidence="1 2" key="1">
    <citation type="journal article" date="2016" name="Nat. Commun.">
        <title>Thousands of microbial genomes shed light on interconnected biogeochemical processes in an aquifer system.</title>
        <authorList>
            <person name="Anantharaman K."/>
            <person name="Brown C.T."/>
            <person name="Hug L.A."/>
            <person name="Sharon I."/>
            <person name="Castelle C.J."/>
            <person name="Probst A.J."/>
            <person name="Thomas B.C."/>
            <person name="Singh A."/>
            <person name="Wilkins M.J."/>
            <person name="Karaoz U."/>
            <person name="Brodie E.L."/>
            <person name="Williams K.H."/>
            <person name="Hubbard S.S."/>
            <person name="Banfield J.F."/>
        </authorList>
    </citation>
    <scope>NUCLEOTIDE SEQUENCE [LARGE SCALE GENOMIC DNA]</scope>
</reference>
<evidence type="ECO:0008006" key="3">
    <source>
        <dbReference type="Google" id="ProtNLM"/>
    </source>
</evidence>